<dbReference type="GeneID" id="20818068"/>
<feature type="transmembrane region" description="Helical" evidence="1">
    <location>
        <begin position="245"/>
        <end position="264"/>
    </location>
</feature>
<dbReference type="RefSeq" id="XP_009842694.1">
    <property type="nucleotide sequence ID" value="XM_009844392.1"/>
</dbReference>
<feature type="transmembrane region" description="Helical" evidence="1">
    <location>
        <begin position="125"/>
        <end position="152"/>
    </location>
</feature>
<keyword evidence="1" id="KW-0812">Transmembrane</keyword>
<dbReference type="EMBL" id="KI913192">
    <property type="protein sequence ID" value="ETV67836.1"/>
    <property type="molecule type" value="Genomic_DNA"/>
</dbReference>
<dbReference type="OrthoDB" id="369339at2759"/>
<sequence>MITRSSNSRSMDDLYSPLSSRRVLIPAVSTSFYLRSPDRKQLTVMDKIVFFSFKTPCILYWVGGLAFLVSSILFYPFFNAPQDPEGMGDAIGSRGFVLGSLTFLVGSCIEVYHAVPGRAMSSHGLLQWAPILSSMMNTVGSAQFVVGSLYFMPVHYDAHPSLGCSLFISGCLCFCLSILTDFTRFSTSELSAAFQWGDLVSVWFLAAVVNFAGNLLFISGCYFYLPQFLQVGDPAIAAMNLTFATNQFVVGSLCFALAPLLQIYNINHDINRKSICCRAIK</sequence>
<keyword evidence="1" id="KW-0472">Membrane</keyword>
<feature type="transmembrane region" description="Helical" evidence="1">
    <location>
        <begin position="57"/>
        <end position="78"/>
    </location>
</feature>
<evidence type="ECO:0000256" key="1">
    <source>
        <dbReference type="SAM" id="Phobius"/>
    </source>
</evidence>
<feature type="domain" description="YrhK" evidence="2">
    <location>
        <begin position="58"/>
        <end position="113"/>
    </location>
</feature>
<gene>
    <name evidence="3" type="ORF">H257_16072</name>
</gene>
<dbReference type="Pfam" id="PF14145">
    <property type="entry name" value="YrhK"/>
    <property type="match status" value="2"/>
</dbReference>
<name>W4FLR0_APHAT</name>
<evidence type="ECO:0000313" key="3">
    <source>
        <dbReference type="EMBL" id="ETV67836.1"/>
    </source>
</evidence>
<protein>
    <recommendedName>
        <fullName evidence="2">YrhK domain-containing protein</fullName>
    </recommendedName>
</protein>
<dbReference type="AlphaFoldDB" id="W4FLR0"/>
<dbReference type="VEuPathDB" id="FungiDB:H257_16072"/>
<evidence type="ECO:0000259" key="2">
    <source>
        <dbReference type="Pfam" id="PF14145"/>
    </source>
</evidence>
<accession>W4FLR0</accession>
<dbReference type="InterPro" id="IPR025424">
    <property type="entry name" value="YrhK_domain"/>
</dbReference>
<feature type="domain" description="YrhK" evidence="2">
    <location>
        <begin position="131"/>
        <end position="177"/>
    </location>
</feature>
<feature type="transmembrane region" description="Helical" evidence="1">
    <location>
        <begin position="90"/>
        <end position="113"/>
    </location>
</feature>
<keyword evidence="1" id="KW-1133">Transmembrane helix</keyword>
<proteinExistence type="predicted"/>
<organism evidence="3">
    <name type="scientific">Aphanomyces astaci</name>
    <name type="common">Crayfish plague agent</name>
    <dbReference type="NCBI Taxonomy" id="112090"/>
    <lineage>
        <taxon>Eukaryota</taxon>
        <taxon>Sar</taxon>
        <taxon>Stramenopiles</taxon>
        <taxon>Oomycota</taxon>
        <taxon>Saprolegniomycetes</taxon>
        <taxon>Saprolegniales</taxon>
        <taxon>Verrucalvaceae</taxon>
        <taxon>Aphanomyces</taxon>
    </lineage>
</organism>
<feature type="transmembrane region" description="Helical" evidence="1">
    <location>
        <begin position="200"/>
        <end position="225"/>
    </location>
</feature>
<feature type="transmembrane region" description="Helical" evidence="1">
    <location>
        <begin position="158"/>
        <end position="179"/>
    </location>
</feature>
<reference evidence="3" key="1">
    <citation type="submission" date="2013-12" db="EMBL/GenBank/DDBJ databases">
        <title>The Genome Sequence of Aphanomyces astaci APO3.</title>
        <authorList>
            <consortium name="The Broad Institute Genomics Platform"/>
            <person name="Russ C."/>
            <person name="Tyler B."/>
            <person name="van West P."/>
            <person name="Dieguez-Uribeondo J."/>
            <person name="Young S.K."/>
            <person name="Zeng Q."/>
            <person name="Gargeya S."/>
            <person name="Fitzgerald M."/>
            <person name="Abouelleil A."/>
            <person name="Alvarado L."/>
            <person name="Chapman S.B."/>
            <person name="Gainer-Dewar J."/>
            <person name="Goldberg J."/>
            <person name="Griggs A."/>
            <person name="Gujja S."/>
            <person name="Hansen M."/>
            <person name="Howarth C."/>
            <person name="Imamovic A."/>
            <person name="Ireland A."/>
            <person name="Larimer J."/>
            <person name="McCowan C."/>
            <person name="Murphy C."/>
            <person name="Pearson M."/>
            <person name="Poon T.W."/>
            <person name="Priest M."/>
            <person name="Roberts A."/>
            <person name="Saif S."/>
            <person name="Shea T."/>
            <person name="Sykes S."/>
            <person name="Wortman J."/>
            <person name="Nusbaum C."/>
            <person name="Birren B."/>
        </authorList>
    </citation>
    <scope>NUCLEOTIDE SEQUENCE [LARGE SCALE GENOMIC DNA]</scope>
    <source>
        <strain evidence="3">APO3</strain>
    </source>
</reference>